<dbReference type="PANTHER" id="PTHR21250">
    <property type="entry name" value="PRE-RRNA-PROCESSING PROTEIN TSR2 HOMOLOG"/>
    <property type="match status" value="1"/>
</dbReference>
<proteinExistence type="inferred from homology"/>
<name>A0A4Y7L8L0_PAPSO</name>
<keyword evidence="5" id="KW-1185">Reference proteome</keyword>
<dbReference type="Proteomes" id="UP000316621">
    <property type="component" value="Chromosome 10"/>
</dbReference>
<evidence type="ECO:0000313" key="5">
    <source>
        <dbReference type="Proteomes" id="UP000316621"/>
    </source>
</evidence>
<keyword evidence="2" id="KW-0698">rRNA processing</keyword>
<feature type="region of interest" description="Disordered" evidence="3">
    <location>
        <begin position="138"/>
        <end position="209"/>
    </location>
</feature>
<sequence>MAANNPPLTPQSLSAFSQGIYLVLSRWTALQMAIQNEWGGRDSRQKSDQFSYDILSWFTQTKGIIRDLNNSWGFAEPLYIDDLEEKILFKTMTDEFNVVLDDGSEKEIAEELMIMHEECLQENYESIQRLRISSNGAQAVSQSRQLVDENEDESSDDEEASDMAVDEPQRPSSNSKTNSTSVDNQNQTGQADDGWSVVPPRRNKGNRQN</sequence>
<gene>
    <name evidence="4" type="ORF">C5167_043375</name>
</gene>
<dbReference type="AlphaFoldDB" id="A0A4Y7L8L0"/>
<dbReference type="GO" id="GO:0006364">
    <property type="term" value="P:rRNA processing"/>
    <property type="evidence" value="ECO:0007669"/>
    <property type="project" value="UniProtKB-KW"/>
</dbReference>
<dbReference type="STRING" id="3469.A0A4Y7L8L0"/>
<dbReference type="Gramene" id="RZC80798">
    <property type="protein sequence ID" value="RZC80798"/>
    <property type="gene ID" value="C5167_043375"/>
</dbReference>
<organism evidence="4 5">
    <name type="scientific">Papaver somniferum</name>
    <name type="common">Opium poppy</name>
    <dbReference type="NCBI Taxonomy" id="3469"/>
    <lineage>
        <taxon>Eukaryota</taxon>
        <taxon>Viridiplantae</taxon>
        <taxon>Streptophyta</taxon>
        <taxon>Embryophyta</taxon>
        <taxon>Tracheophyta</taxon>
        <taxon>Spermatophyta</taxon>
        <taxon>Magnoliopsida</taxon>
        <taxon>Ranunculales</taxon>
        <taxon>Papaveraceae</taxon>
        <taxon>Papaveroideae</taxon>
        <taxon>Papaver</taxon>
    </lineage>
</organism>
<evidence type="ECO:0008006" key="6">
    <source>
        <dbReference type="Google" id="ProtNLM"/>
    </source>
</evidence>
<dbReference type="InterPro" id="IPR019398">
    <property type="entry name" value="Pre-rRNA_process_TSR2"/>
</dbReference>
<dbReference type="EMBL" id="CM010724">
    <property type="protein sequence ID" value="RZC80798.1"/>
    <property type="molecule type" value="Genomic_DNA"/>
</dbReference>
<dbReference type="OMA" id="WTILNLA"/>
<dbReference type="Pfam" id="PF10273">
    <property type="entry name" value="WGG"/>
    <property type="match status" value="1"/>
</dbReference>
<feature type="compositionally biased region" description="Polar residues" evidence="3">
    <location>
        <begin position="170"/>
        <end position="190"/>
    </location>
</feature>
<reference evidence="4 5" key="1">
    <citation type="journal article" date="2018" name="Science">
        <title>The opium poppy genome and morphinan production.</title>
        <authorList>
            <person name="Guo L."/>
            <person name="Winzer T."/>
            <person name="Yang X."/>
            <person name="Li Y."/>
            <person name="Ning Z."/>
            <person name="He Z."/>
            <person name="Teodor R."/>
            <person name="Lu Y."/>
            <person name="Bowser T.A."/>
            <person name="Graham I.A."/>
            <person name="Ye K."/>
        </authorList>
    </citation>
    <scope>NUCLEOTIDE SEQUENCE [LARGE SCALE GENOMIC DNA]</scope>
    <source>
        <strain evidence="5">cv. HN1</strain>
        <tissue evidence="4">Leaves</tissue>
    </source>
</reference>
<accession>A0A4Y7L8L0</accession>
<evidence type="ECO:0000256" key="2">
    <source>
        <dbReference type="ARBA" id="ARBA00022552"/>
    </source>
</evidence>
<comment type="similarity">
    <text evidence="1">Belongs to the TSR2 family.</text>
</comment>
<evidence type="ECO:0000256" key="3">
    <source>
        <dbReference type="SAM" id="MobiDB-lite"/>
    </source>
</evidence>
<evidence type="ECO:0000313" key="4">
    <source>
        <dbReference type="EMBL" id="RZC80798.1"/>
    </source>
</evidence>
<evidence type="ECO:0000256" key="1">
    <source>
        <dbReference type="ARBA" id="ARBA00006524"/>
    </source>
</evidence>
<feature type="compositionally biased region" description="Acidic residues" evidence="3">
    <location>
        <begin position="148"/>
        <end position="165"/>
    </location>
</feature>
<protein>
    <recommendedName>
        <fullName evidence="6">Pre-rRNA-processing protein TSR2 homolog</fullName>
    </recommendedName>
</protein>